<feature type="domain" description="Major facilitator superfamily (MFS) profile" evidence="6">
    <location>
        <begin position="74"/>
        <end position="583"/>
    </location>
</feature>
<dbReference type="SUPFAM" id="SSF103473">
    <property type="entry name" value="MFS general substrate transporter"/>
    <property type="match status" value="2"/>
</dbReference>
<sequence length="613" mass="65635">MTMSVSNTLSAEVQQVSAGLAPNSATNKEEKDVAANITSTEAVQPTDEPTATTPMPQETYKQLTEFPKSLSIVLWLFVFLTAYVQGLNSSTLFTYINNALAEFGQIVQFTTLVTLEFILIAAARAPLARLSDIFGRVILWFGGLVFTVLANIIIASSAGFHSMLAGVLFYSFGSCALGMAQFLTVADLFPPRYRALVENLINMETFINLVSAPRIAGIMIPARWRWGAGISTILLPITTTPIIVVLYYMQWRTRKTHGVKGGKYHGLSALQVCRELLLDMDPLGLICFAGGFLLVLLPLTISGLAPHGYHTPYIIAMFVTGGVLLLLWPVVETRVPRPLIQLSTFFFNPNALVPTAIYFIDEVAYAFISVPMLQWSEITLGLSAGNATYLTYAQAASTTVFGIVAGLITARAGRYKWLTTAGACIRMLGLGIMFRYRVGGSSIGQVVVPQIIMGVGGGFMTANLFAAAQASVPFAQLATVTAFVSTAVPVGWSIGSAIVGALQTNLLGELHKYVDPVAGGNTTVAATIYAHGSTALVNYPLGTPIRTAAIEAWSENMRRILTGALAVAGLNIISTLFLPDNVLASEKQAEGDEAFVPALTALPQEPAEKKIAE</sequence>
<feature type="transmembrane region" description="Helical" evidence="5">
    <location>
        <begin position="313"/>
        <end position="331"/>
    </location>
</feature>
<feature type="transmembrane region" description="Helical" evidence="5">
    <location>
        <begin position="283"/>
        <end position="301"/>
    </location>
</feature>
<dbReference type="EMBL" id="JAWCUI010000076">
    <property type="protein sequence ID" value="KAL1889328.1"/>
    <property type="molecule type" value="Genomic_DNA"/>
</dbReference>
<comment type="caution">
    <text evidence="7">The sequence shown here is derived from an EMBL/GenBank/DDBJ whole genome shotgun (WGS) entry which is preliminary data.</text>
</comment>
<feature type="transmembrane region" description="Helical" evidence="5">
    <location>
        <begin position="442"/>
        <end position="465"/>
    </location>
</feature>
<dbReference type="Pfam" id="PF07690">
    <property type="entry name" value="MFS_1"/>
    <property type="match status" value="1"/>
</dbReference>
<dbReference type="PANTHER" id="PTHR23501">
    <property type="entry name" value="MAJOR FACILITATOR SUPERFAMILY"/>
    <property type="match status" value="1"/>
</dbReference>
<protein>
    <recommendedName>
        <fullName evidence="6">Major facilitator superfamily (MFS) profile domain-containing protein</fullName>
    </recommendedName>
</protein>
<organism evidence="7 8">
    <name type="scientific">Sporothrix stenoceras</name>
    <dbReference type="NCBI Taxonomy" id="5173"/>
    <lineage>
        <taxon>Eukaryota</taxon>
        <taxon>Fungi</taxon>
        <taxon>Dikarya</taxon>
        <taxon>Ascomycota</taxon>
        <taxon>Pezizomycotina</taxon>
        <taxon>Sordariomycetes</taxon>
        <taxon>Sordariomycetidae</taxon>
        <taxon>Ophiostomatales</taxon>
        <taxon>Ophiostomataceae</taxon>
        <taxon>Sporothrix</taxon>
    </lineage>
</organism>
<gene>
    <name evidence="7" type="ORF">Sste5346_008983</name>
</gene>
<dbReference type="InterPro" id="IPR020846">
    <property type="entry name" value="MFS_dom"/>
</dbReference>
<evidence type="ECO:0000256" key="2">
    <source>
        <dbReference type="ARBA" id="ARBA00022692"/>
    </source>
</evidence>
<keyword evidence="3 5" id="KW-1133">Transmembrane helix</keyword>
<feature type="transmembrane region" description="Helical" evidence="5">
    <location>
        <begin position="226"/>
        <end position="248"/>
    </location>
</feature>
<feature type="transmembrane region" description="Helical" evidence="5">
    <location>
        <begin position="417"/>
        <end position="436"/>
    </location>
</feature>
<evidence type="ECO:0000313" key="8">
    <source>
        <dbReference type="Proteomes" id="UP001583186"/>
    </source>
</evidence>
<feature type="transmembrane region" description="Helical" evidence="5">
    <location>
        <begin position="477"/>
        <end position="502"/>
    </location>
</feature>
<feature type="transmembrane region" description="Helical" evidence="5">
    <location>
        <begin position="106"/>
        <end position="125"/>
    </location>
</feature>
<name>A0ABR3YLZ3_9PEZI</name>
<feature type="transmembrane region" description="Helical" evidence="5">
    <location>
        <begin position="389"/>
        <end position="410"/>
    </location>
</feature>
<evidence type="ECO:0000259" key="6">
    <source>
        <dbReference type="PROSITE" id="PS50850"/>
    </source>
</evidence>
<dbReference type="InterPro" id="IPR036259">
    <property type="entry name" value="MFS_trans_sf"/>
</dbReference>
<reference evidence="7 8" key="1">
    <citation type="journal article" date="2024" name="IMA Fungus">
        <title>IMA Genome - F19 : A genome assembly and annotation guide to empower mycologists, including annotated draft genome sequences of Ceratocystis pirilliformis, Diaporthe australafricana, Fusarium ophioides, Paecilomyces lecythidis, and Sporothrix stenoceras.</title>
        <authorList>
            <person name="Aylward J."/>
            <person name="Wilson A.M."/>
            <person name="Visagie C.M."/>
            <person name="Spraker J."/>
            <person name="Barnes I."/>
            <person name="Buitendag C."/>
            <person name="Ceriani C."/>
            <person name="Del Mar Angel L."/>
            <person name="du Plessis D."/>
            <person name="Fuchs T."/>
            <person name="Gasser K."/>
            <person name="Kramer D."/>
            <person name="Li W."/>
            <person name="Munsamy K."/>
            <person name="Piso A."/>
            <person name="Price J.L."/>
            <person name="Sonnekus B."/>
            <person name="Thomas C."/>
            <person name="van der Nest A."/>
            <person name="van Dijk A."/>
            <person name="van Heerden A."/>
            <person name="van Vuuren N."/>
            <person name="Yilmaz N."/>
            <person name="Duong T.A."/>
            <person name="van der Merwe N.A."/>
            <person name="Wingfield M.J."/>
            <person name="Wingfield B.D."/>
        </authorList>
    </citation>
    <scope>NUCLEOTIDE SEQUENCE [LARGE SCALE GENOMIC DNA]</scope>
    <source>
        <strain evidence="7 8">CMW 5346</strain>
    </source>
</reference>
<keyword evidence="2 5" id="KW-0812">Transmembrane</keyword>
<keyword evidence="4 5" id="KW-0472">Membrane</keyword>
<dbReference type="InterPro" id="IPR011701">
    <property type="entry name" value="MFS"/>
</dbReference>
<evidence type="ECO:0000256" key="4">
    <source>
        <dbReference type="ARBA" id="ARBA00023136"/>
    </source>
</evidence>
<feature type="transmembrane region" description="Helical" evidence="5">
    <location>
        <begin position="69"/>
        <end position="86"/>
    </location>
</feature>
<feature type="transmembrane region" description="Helical" evidence="5">
    <location>
        <begin position="560"/>
        <end position="578"/>
    </location>
</feature>
<feature type="transmembrane region" description="Helical" evidence="5">
    <location>
        <begin position="137"/>
        <end position="161"/>
    </location>
</feature>
<evidence type="ECO:0000256" key="5">
    <source>
        <dbReference type="SAM" id="Phobius"/>
    </source>
</evidence>
<dbReference type="Proteomes" id="UP001583186">
    <property type="component" value="Unassembled WGS sequence"/>
</dbReference>
<keyword evidence="8" id="KW-1185">Reference proteome</keyword>
<feature type="transmembrane region" description="Helical" evidence="5">
    <location>
        <begin position="351"/>
        <end position="369"/>
    </location>
</feature>
<evidence type="ECO:0000256" key="3">
    <source>
        <dbReference type="ARBA" id="ARBA00022989"/>
    </source>
</evidence>
<comment type="subcellular location">
    <subcellularLocation>
        <location evidence="1">Membrane</location>
        <topology evidence="1">Multi-pass membrane protein</topology>
    </subcellularLocation>
</comment>
<feature type="transmembrane region" description="Helical" evidence="5">
    <location>
        <begin position="167"/>
        <end position="189"/>
    </location>
</feature>
<evidence type="ECO:0000256" key="1">
    <source>
        <dbReference type="ARBA" id="ARBA00004141"/>
    </source>
</evidence>
<dbReference type="PROSITE" id="PS50850">
    <property type="entry name" value="MFS"/>
    <property type="match status" value="1"/>
</dbReference>
<accession>A0ABR3YLZ3</accession>
<dbReference type="PANTHER" id="PTHR23501:SF87">
    <property type="entry name" value="SIDEROPHORE IRON TRANSPORTER 2"/>
    <property type="match status" value="1"/>
</dbReference>
<dbReference type="Gene3D" id="1.20.1250.20">
    <property type="entry name" value="MFS general substrate transporter like domains"/>
    <property type="match status" value="2"/>
</dbReference>
<proteinExistence type="predicted"/>
<evidence type="ECO:0000313" key="7">
    <source>
        <dbReference type="EMBL" id="KAL1889328.1"/>
    </source>
</evidence>